<dbReference type="GO" id="GO:0017122">
    <property type="term" value="C:protein N-acetylglucosaminyltransferase complex"/>
    <property type="evidence" value="ECO:0007669"/>
    <property type="project" value="UniProtKB-UniRule"/>
</dbReference>
<dbReference type="eggNOG" id="COG0438">
    <property type="taxonomic scope" value="Bacteria"/>
</dbReference>
<accession>G5KI14</accession>
<sequence length="444" mass="51488">MINLFDHYNQLSWDLHFSLISSGYKNPTIVLNDDGFLPNDVTSPYLFYLGYDVEDYSPLYYNQVAVPDYWEIIGTNTDAFVYDLAEKKAHISYSNPSHRRFVKEVDWLDHNGNVLVKDCYNKSGYRFAQKSYNKESKLVQTTYFNAIGQSVIVENHTTGDILLTQEDKEFVFKQKVDFVSHYLRDAQFDLSAIFYNSLATPFLVSYYLAKPGKDVLFWNEPIRQTIPGNMMALLEQKSRPTKIIFQDWQAFQKAQQLLSPQYKNQIDFLGFMYPNKRQNQLTANAFVLTNSDQIEGLEQIIRELPELNIAIGAITEMSPKLMALAQYQNVTLYPNIATPKVEELYQDCDIYLDINQFNEILTAVRTAFEHNQVILAFKSTAHQPKFTAKEHIVEDGHIADMIKQLKLLIKDEQAFRNAVEMQRFKDISSLPQDYQEKVGAFYDA</sequence>
<dbReference type="GO" id="GO:0031647">
    <property type="term" value="P:regulation of protein stability"/>
    <property type="evidence" value="ECO:0007669"/>
    <property type="project" value="UniProtKB-UniRule"/>
</dbReference>
<comment type="caution">
    <text evidence="5">The sequence shown here is derived from an EMBL/GenBank/DDBJ whole genome shotgun (WGS) entry which is preliminary data.</text>
</comment>
<protein>
    <recommendedName>
        <fullName evidence="4">UDP-N-acetylglucosamine--peptide N-acetylglucosaminyltransferase stabilizing protein GtfB</fullName>
    </recommendedName>
    <alternativeName>
        <fullName evidence="4">Glycosyltransferase stabilizing protein GtfB</fullName>
    </alternativeName>
</protein>
<comment type="similarity">
    <text evidence="4">Belongs to the GtfB family.</text>
</comment>
<dbReference type="GO" id="GO:0016757">
    <property type="term" value="F:glycosyltransferase activity"/>
    <property type="evidence" value="ECO:0007669"/>
    <property type="project" value="UniProtKB-KW"/>
</dbReference>
<reference evidence="5 6" key="1">
    <citation type="journal article" date="2014" name="Int. J. Syst. Evol. Microbiol.">
        <title>Phylogenomics and the dynamic genome evolution of the genus Streptococcus.</title>
        <authorList>
            <consortium name="The Broad Institute Genome Sequencing Platform"/>
            <person name="Richards V.P."/>
            <person name="Palmer S.R."/>
            <person name="Pavinski Bitar P.D."/>
            <person name="Qin X."/>
            <person name="Weinstock G.M."/>
            <person name="Highlander S.K."/>
            <person name="Town C.D."/>
            <person name="Burne R.A."/>
            <person name="Stanhope M.J."/>
        </authorList>
    </citation>
    <scope>NUCLEOTIDE SEQUENCE [LARGE SCALE GENOMIC DNA]</scope>
    <source>
        <strain evidence="5 6">2285-97</strain>
    </source>
</reference>
<dbReference type="AlphaFoldDB" id="G5KI14"/>
<evidence type="ECO:0000256" key="3">
    <source>
        <dbReference type="ARBA" id="ARBA00023136"/>
    </source>
</evidence>
<dbReference type="GO" id="GO:0005886">
    <property type="term" value="C:plasma membrane"/>
    <property type="evidence" value="ECO:0007669"/>
    <property type="project" value="UniProtKB-SubCell"/>
</dbReference>
<proteinExistence type="inferred from homology"/>
<dbReference type="HAMAP" id="MF_01473">
    <property type="entry name" value="GtfB"/>
    <property type="match status" value="1"/>
</dbReference>
<evidence type="ECO:0000256" key="2">
    <source>
        <dbReference type="ARBA" id="ARBA00022475"/>
    </source>
</evidence>
<evidence type="ECO:0000313" key="6">
    <source>
        <dbReference type="Proteomes" id="UP000005388"/>
    </source>
</evidence>
<gene>
    <name evidence="4 5" type="primary">gtfB</name>
    <name evidence="5" type="ORF">STRUR_0296</name>
</gene>
<dbReference type="NCBIfam" id="TIGR02919">
    <property type="entry name" value="accessory Sec system glycosylation chaperone GtfB"/>
    <property type="match status" value="1"/>
</dbReference>
<dbReference type="UniPathway" id="UPA00378"/>
<dbReference type="STRING" id="764291.STRUR_0296"/>
<dbReference type="RefSeq" id="WP_006740303.1">
    <property type="nucleotide sequence ID" value="NZ_AEUZ02000001.1"/>
</dbReference>
<keyword evidence="5" id="KW-0808">Transferase</keyword>
<evidence type="ECO:0000313" key="5">
    <source>
        <dbReference type="EMBL" id="EHJ57601.1"/>
    </source>
</evidence>
<keyword evidence="3 4" id="KW-0472">Membrane</keyword>
<keyword evidence="6" id="KW-1185">Reference proteome</keyword>
<comment type="pathway">
    <text evidence="1 4">Protein modification; protein glycosylation.</text>
</comment>
<keyword evidence="5" id="KW-0328">Glycosyltransferase</keyword>
<dbReference type="EMBL" id="AEUZ02000001">
    <property type="protein sequence ID" value="EHJ57601.1"/>
    <property type="molecule type" value="Genomic_DNA"/>
</dbReference>
<keyword evidence="2 4" id="KW-1003">Cell membrane</keyword>
<dbReference type="InterPro" id="IPR014268">
    <property type="entry name" value="GtfB"/>
</dbReference>
<organism evidence="5 6">
    <name type="scientific">Streptococcus urinalis 2285-97</name>
    <dbReference type="NCBI Taxonomy" id="764291"/>
    <lineage>
        <taxon>Bacteria</taxon>
        <taxon>Bacillati</taxon>
        <taxon>Bacillota</taxon>
        <taxon>Bacilli</taxon>
        <taxon>Lactobacillales</taxon>
        <taxon>Streptococcaceae</taxon>
        <taxon>Streptococcus</taxon>
    </lineage>
</organism>
<comment type="subcellular location">
    <subcellularLocation>
        <location evidence="4">Cell membrane</location>
        <topology evidence="4">Peripheral membrane protein</topology>
    </subcellularLocation>
</comment>
<name>G5KI14_9STRE</name>
<dbReference type="Proteomes" id="UP000005388">
    <property type="component" value="Unassembled WGS sequence"/>
</dbReference>
<evidence type="ECO:0000256" key="4">
    <source>
        <dbReference type="HAMAP-Rule" id="MF_01473"/>
    </source>
</evidence>
<evidence type="ECO:0000256" key="1">
    <source>
        <dbReference type="ARBA" id="ARBA00004922"/>
    </source>
</evidence>
<comment type="function">
    <text evidence="4">Required for polymorphic O-glycosylation of the serine-rich repeat protein in this bacteria. A stabilizing protein that is part of the accessory SecA2/SecY2 system specifically required to export serine-rich repeat cell wall proteins usually encoded upstream in the same operon. The GtfA-GtfB complex adds GlcNAc from UDP-GlcNAc to the substrate protein, attaching the first sugar residue. Stabilizes the glycosylation activity of GtfA. Has no N-acetylglucosaminyl transferase activity on its own.</text>
</comment>
<comment type="subunit">
    <text evidence="4">Forms a heterotetramer with 2 subunits each of GtfA and GtfB. Part of the accessory SecA2/SecY2 protein translocation apparatus.</text>
</comment>